<dbReference type="Gene3D" id="3.40.50.450">
    <property type="match status" value="1"/>
</dbReference>
<proteinExistence type="predicted"/>
<protein>
    <submittedName>
        <fullName evidence="1">Pyrophosphate--fructose 6-phosphate 1-phosphotransferase subunit beta</fullName>
    </submittedName>
</protein>
<reference evidence="2" key="1">
    <citation type="journal article" date="2019" name="Nat. Commun.">
        <title>The genome of broomcorn millet.</title>
        <authorList>
            <person name="Zou C."/>
            <person name="Miki D."/>
            <person name="Li D."/>
            <person name="Tang Q."/>
            <person name="Xiao L."/>
            <person name="Rajput S."/>
            <person name="Deng P."/>
            <person name="Jia W."/>
            <person name="Huang R."/>
            <person name="Zhang M."/>
            <person name="Sun Y."/>
            <person name="Hu J."/>
            <person name="Fu X."/>
            <person name="Schnable P.S."/>
            <person name="Li F."/>
            <person name="Zhang H."/>
            <person name="Feng B."/>
            <person name="Zhu X."/>
            <person name="Liu R."/>
            <person name="Schnable J.C."/>
            <person name="Zhu J.-K."/>
            <person name="Zhang H."/>
        </authorList>
    </citation>
    <scope>NUCLEOTIDE SEQUENCE [LARGE SCALE GENOMIC DNA]</scope>
</reference>
<organism evidence="1 2">
    <name type="scientific">Panicum miliaceum</name>
    <name type="common">Proso millet</name>
    <name type="synonym">Broomcorn millet</name>
    <dbReference type="NCBI Taxonomy" id="4540"/>
    <lineage>
        <taxon>Eukaryota</taxon>
        <taxon>Viridiplantae</taxon>
        <taxon>Streptophyta</taxon>
        <taxon>Embryophyta</taxon>
        <taxon>Tracheophyta</taxon>
        <taxon>Spermatophyta</taxon>
        <taxon>Magnoliopsida</taxon>
        <taxon>Liliopsida</taxon>
        <taxon>Poales</taxon>
        <taxon>Poaceae</taxon>
        <taxon>PACMAD clade</taxon>
        <taxon>Panicoideae</taxon>
        <taxon>Panicodae</taxon>
        <taxon>Paniceae</taxon>
        <taxon>Panicinae</taxon>
        <taxon>Panicum</taxon>
        <taxon>Panicum sect. Panicum</taxon>
    </lineage>
</organism>
<comment type="caution">
    <text evidence="1">The sequence shown here is derived from an EMBL/GenBank/DDBJ whole genome shotgun (WGS) entry which is preliminary data.</text>
</comment>
<dbReference type="EMBL" id="PQIB02000013">
    <property type="protein sequence ID" value="RLM74402.1"/>
    <property type="molecule type" value="Genomic_DNA"/>
</dbReference>
<evidence type="ECO:0000313" key="2">
    <source>
        <dbReference type="Proteomes" id="UP000275267"/>
    </source>
</evidence>
<dbReference type="GO" id="GO:0003872">
    <property type="term" value="F:6-phosphofructokinase activity"/>
    <property type="evidence" value="ECO:0007669"/>
    <property type="project" value="InterPro"/>
</dbReference>
<dbReference type="OrthoDB" id="1738554at2759"/>
<dbReference type="InterPro" id="IPR035966">
    <property type="entry name" value="PKF_sf"/>
</dbReference>
<accession>A0A3L6Q712</accession>
<dbReference type="STRING" id="4540.A0A3L6Q712"/>
<dbReference type="SUPFAM" id="SSF53784">
    <property type="entry name" value="Phosphofructokinase"/>
    <property type="match status" value="1"/>
</dbReference>
<dbReference type="AlphaFoldDB" id="A0A3L6Q712"/>
<name>A0A3L6Q712_PANMI</name>
<gene>
    <name evidence="1" type="ORF">C2845_PM15G26590</name>
</gene>
<keyword evidence="2" id="KW-1185">Reference proteome</keyword>
<dbReference type="Proteomes" id="UP000275267">
    <property type="component" value="Unassembled WGS sequence"/>
</dbReference>
<evidence type="ECO:0000313" key="1">
    <source>
        <dbReference type="EMBL" id="RLM74402.1"/>
    </source>
</evidence>
<sequence length="105" mass="11680">MKCKYVELNFDFVYPYKNQFKQAEDTANKLDLDGLVIGVDSNTNASLLAEYFRSFNTAKLTKLHIIDAVATWLETGELEIEPPLPSVGVARSNIVGIWKIANGEG</sequence>